<feature type="domain" description="Peptidase M43 pregnancy-associated plasma-A" evidence="9">
    <location>
        <begin position="235"/>
        <end position="316"/>
    </location>
</feature>
<name>A0A852TZR9_9ACTN</name>
<keyword evidence="4" id="KW-0732">Signal</keyword>
<dbReference type="EMBL" id="JACCCC010000001">
    <property type="protein sequence ID" value="NYE49418.1"/>
    <property type="molecule type" value="Genomic_DNA"/>
</dbReference>
<sequence>MYIGESGRSRRNIGTWGGLLVGAAALAGAVATTAAQAPPVQSERASGAFPADRLCEPGTSAARLADPEAHDPSALTSQEAAELDRQLNAAPIAQRTPDSGQPETIPVVFHVVSAEDGTGDIDNATIGEQIAVMNRGFGGDYGGVDTGFRFELAKVTRTANDAWFGDFGANEQAIKRELRQGDAGVLNLYSIDMGQGLLGRSTFPQDYESNSRSDGVVIDYRTVPGGGRDKFDLGHTGTHETGHWLGLFHTFQNGCEEPGDYVDDTPYEREQSSGCPEGRDTCTERPGEDPIHNFMNYSDDKCLFEFTEGQAERMAKSWAAFRT</sequence>
<dbReference type="PANTHER" id="PTHR47466:SF1">
    <property type="entry name" value="METALLOPROTEASE MEP1 (AFU_ORTHOLOGUE AFUA_1G07730)-RELATED"/>
    <property type="match status" value="1"/>
</dbReference>
<evidence type="ECO:0000256" key="5">
    <source>
        <dbReference type="ARBA" id="ARBA00022801"/>
    </source>
</evidence>
<dbReference type="CDD" id="cd04275">
    <property type="entry name" value="ZnMc_pappalysin_like"/>
    <property type="match status" value="1"/>
</dbReference>
<evidence type="ECO:0000256" key="8">
    <source>
        <dbReference type="ARBA" id="ARBA00023157"/>
    </source>
</evidence>
<dbReference type="Pfam" id="PF05572">
    <property type="entry name" value="Peptidase_M43"/>
    <property type="match status" value="1"/>
</dbReference>
<dbReference type="InterPro" id="IPR006311">
    <property type="entry name" value="TAT_signal"/>
</dbReference>
<evidence type="ECO:0000313" key="11">
    <source>
        <dbReference type="Proteomes" id="UP000589036"/>
    </source>
</evidence>
<keyword evidence="6" id="KW-0862">Zinc</keyword>
<evidence type="ECO:0000313" key="10">
    <source>
        <dbReference type="EMBL" id="NYE49418.1"/>
    </source>
</evidence>
<keyword evidence="8" id="KW-1015">Disulfide bond</keyword>
<dbReference type="AlphaFoldDB" id="A0A852TZR9"/>
<evidence type="ECO:0000256" key="4">
    <source>
        <dbReference type="ARBA" id="ARBA00022729"/>
    </source>
</evidence>
<dbReference type="Proteomes" id="UP000589036">
    <property type="component" value="Unassembled WGS sequence"/>
</dbReference>
<comment type="caution">
    <text evidence="10">The sequence shown here is derived from an EMBL/GenBank/DDBJ whole genome shotgun (WGS) entry which is preliminary data.</text>
</comment>
<dbReference type="PANTHER" id="PTHR47466">
    <property type="match status" value="1"/>
</dbReference>
<evidence type="ECO:0000256" key="1">
    <source>
        <dbReference type="ARBA" id="ARBA00008721"/>
    </source>
</evidence>
<dbReference type="GO" id="GO:0046872">
    <property type="term" value="F:metal ion binding"/>
    <property type="evidence" value="ECO:0007669"/>
    <property type="project" value="UniProtKB-KW"/>
</dbReference>
<keyword evidence="2" id="KW-0645">Protease</keyword>
<evidence type="ECO:0000256" key="3">
    <source>
        <dbReference type="ARBA" id="ARBA00022723"/>
    </source>
</evidence>
<reference evidence="10 11" key="1">
    <citation type="submission" date="2020-07" db="EMBL/GenBank/DDBJ databases">
        <title>Sequencing the genomes of 1000 actinobacteria strains.</title>
        <authorList>
            <person name="Klenk H.-P."/>
        </authorList>
    </citation>
    <scope>NUCLEOTIDE SEQUENCE [LARGE SCALE GENOMIC DNA]</scope>
    <source>
        <strain evidence="10 11">CXB654</strain>
    </source>
</reference>
<dbReference type="Gene3D" id="3.40.390.10">
    <property type="entry name" value="Collagenase (Catalytic Domain)"/>
    <property type="match status" value="1"/>
</dbReference>
<organism evidence="10 11">
    <name type="scientific">Spinactinospora alkalitolerans</name>
    <dbReference type="NCBI Taxonomy" id="687207"/>
    <lineage>
        <taxon>Bacteria</taxon>
        <taxon>Bacillati</taxon>
        <taxon>Actinomycetota</taxon>
        <taxon>Actinomycetes</taxon>
        <taxon>Streptosporangiales</taxon>
        <taxon>Nocardiopsidaceae</taxon>
        <taxon>Spinactinospora</taxon>
    </lineage>
</organism>
<comment type="similarity">
    <text evidence="1">Belongs to the peptidase M43B family.</text>
</comment>
<evidence type="ECO:0000256" key="6">
    <source>
        <dbReference type="ARBA" id="ARBA00022833"/>
    </source>
</evidence>
<protein>
    <recommendedName>
        <fullName evidence="9">Peptidase M43 pregnancy-associated plasma-A domain-containing protein</fullName>
    </recommendedName>
</protein>
<proteinExistence type="inferred from homology"/>
<evidence type="ECO:0000259" key="9">
    <source>
        <dbReference type="Pfam" id="PF05572"/>
    </source>
</evidence>
<dbReference type="GO" id="GO:0006508">
    <property type="term" value="P:proteolysis"/>
    <property type="evidence" value="ECO:0007669"/>
    <property type="project" value="UniProtKB-KW"/>
</dbReference>
<evidence type="ECO:0000256" key="7">
    <source>
        <dbReference type="ARBA" id="ARBA00023049"/>
    </source>
</evidence>
<accession>A0A852TZR9</accession>
<keyword evidence="11" id="KW-1185">Reference proteome</keyword>
<dbReference type="RefSeq" id="WP_179645085.1">
    <property type="nucleotide sequence ID" value="NZ_BAAAYY010000029.1"/>
</dbReference>
<dbReference type="InterPro" id="IPR008754">
    <property type="entry name" value="Peptidase_M43"/>
</dbReference>
<gene>
    <name evidence="10" type="ORF">HDA32_004538</name>
</gene>
<dbReference type="SUPFAM" id="SSF55486">
    <property type="entry name" value="Metalloproteases ('zincins'), catalytic domain"/>
    <property type="match status" value="1"/>
</dbReference>
<keyword evidence="3" id="KW-0479">Metal-binding</keyword>
<dbReference type="InterPro" id="IPR024079">
    <property type="entry name" value="MetalloPept_cat_dom_sf"/>
</dbReference>
<keyword evidence="7" id="KW-0482">Metalloprotease</keyword>
<evidence type="ECO:0000256" key="2">
    <source>
        <dbReference type="ARBA" id="ARBA00022670"/>
    </source>
</evidence>
<dbReference type="PROSITE" id="PS51318">
    <property type="entry name" value="TAT"/>
    <property type="match status" value="1"/>
</dbReference>
<keyword evidence="5" id="KW-0378">Hydrolase</keyword>
<dbReference type="GO" id="GO:0008237">
    <property type="term" value="F:metallopeptidase activity"/>
    <property type="evidence" value="ECO:0007669"/>
    <property type="project" value="UniProtKB-KW"/>
</dbReference>